<comment type="caution">
    <text evidence="2">The sequence shown here is derived from an EMBL/GenBank/DDBJ whole genome shotgun (WGS) entry which is preliminary data.</text>
</comment>
<feature type="compositionally biased region" description="Basic and acidic residues" evidence="1">
    <location>
        <begin position="861"/>
        <end position="892"/>
    </location>
</feature>
<dbReference type="InterPro" id="IPR052894">
    <property type="entry name" value="AsmA-related"/>
</dbReference>
<proteinExistence type="predicted"/>
<reference evidence="2 3" key="1">
    <citation type="submission" date="2020-07" db="EMBL/GenBank/DDBJ databases">
        <title>Bacterium isolated from marine sediment.</title>
        <authorList>
            <person name="Shang D."/>
        </authorList>
    </citation>
    <scope>NUCLEOTIDE SEQUENCE [LARGE SCALE GENOMIC DNA]</scope>
    <source>
        <strain evidence="2 3">F6074</strain>
    </source>
</reference>
<keyword evidence="3" id="KW-1185">Reference proteome</keyword>
<dbReference type="AlphaFoldDB" id="A0A7W2R2Y1"/>
<gene>
    <name evidence="2" type="ORF">H3Z82_06075</name>
</gene>
<sequence>MKKFLKITGITLLVIIILLIALPFVFQSQIKDMVKKSINQNLNANVEFNDVNLSLFRSFPQAHVEVNDLVITNFEPFKDETFVTAKNINFTMSIKELFKSADEAIVVNSINVNEALLTLKTDAFGNVNYDIVKESDTPQDTTSSNFSFDIEKYSINNSALTYIDVPADMQFYVTQLNHTGKGTFSGDVSELDTKSEAKVSLTMDSINYLNNNHVKLDALIDMDLNAQKYTFKENKALINQLPIQFNGFVQLIEDGQNIDLSFTNTGSSFKDFLAVIPETYSKNLDNVETTGNFKINGVIKGKVTETTIPTLDISIKSDNASFKYPDLPKRVENIIIDTEIKNDSGNADDTYVAINTLNFKIDSDVFKSSALIKNLTGNMQVTADVDGTLNLANLTKAYPIELENELSGILKAKLNTAFDMNAVETSAYDKIKASGNASISDLVFTSDAMNQPLHISKAEMTFNPSTVSLNSFNAKTGRSDFSATGTINNLIGFMLSKKVNLKGNFKLNSNTLALNDFMSEETETTAAATSKKEAVTTEALKIPKFLECTVTANANTVIYDNLNLKNVKGVLTIKDQQATIDNLSSTIFDGILSLSGNVSTKADTPSFNLNLDANSFDISKSFNDLELLQNLAPIAKVLQGKLNSSIKISGTLDNEFSPNLSTISGSAISELLTTDINENSSPLLSKLEGALSFIDFSKLDMNDLKVNLEFDNGKVNIKPFDLAYHDIGITVSGAHGFDKTMAYDAVFNVPAKYLGSEINRLIGKINDNEVNNITIPVTANISGSFTNPKVSTDLTSGVTNLTKQLVEIEKQKLIGKGKDKIKDLLGGVIGGNANQTSDENTTAIDSTESSTPPISTPSPTTKKDSAENNKETIKNTLKDLFKSRNKKKDSVN</sequence>
<accession>A0A7W2R2Y1</accession>
<evidence type="ECO:0000256" key="1">
    <source>
        <dbReference type="SAM" id="MobiDB-lite"/>
    </source>
</evidence>
<feature type="compositionally biased region" description="Low complexity" evidence="1">
    <location>
        <begin position="846"/>
        <end position="860"/>
    </location>
</feature>
<dbReference type="GO" id="GO:0090313">
    <property type="term" value="P:regulation of protein targeting to membrane"/>
    <property type="evidence" value="ECO:0007669"/>
    <property type="project" value="TreeGrafter"/>
</dbReference>
<organism evidence="2 3">
    <name type="scientific">Gelidibacter maritimus</name>
    <dbReference type="NCBI Taxonomy" id="2761487"/>
    <lineage>
        <taxon>Bacteria</taxon>
        <taxon>Pseudomonadati</taxon>
        <taxon>Bacteroidota</taxon>
        <taxon>Flavobacteriia</taxon>
        <taxon>Flavobacteriales</taxon>
        <taxon>Flavobacteriaceae</taxon>
        <taxon>Gelidibacter</taxon>
    </lineage>
</organism>
<feature type="compositionally biased region" description="Polar residues" evidence="1">
    <location>
        <begin position="832"/>
        <end position="845"/>
    </location>
</feature>
<feature type="region of interest" description="Disordered" evidence="1">
    <location>
        <begin position="828"/>
        <end position="892"/>
    </location>
</feature>
<dbReference type="PANTHER" id="PTHR30441">
    <property type="entry name" value="DUF748 DOMAIN-CONTAINING PROTEIN"/>
    <property type="match status" value="1"/>
</dbReference>
<dbReference type="PANTHER" id="PTHR30441:SF8">
    <property type="entry name" value="DUF748 DOMAIN-CONTAINING PROTEIN"/>
    <property type="match status" value="1"/>
</dbReference>
<protein>
    <submittedName>
        <fullName evidence="2">AsmA family protein</fullName>
    </submittedName>
</protein>
<dbReference type="GO" id="GO:0005886">
    <property type="term" value="C:plasma membrane"/>
    <property type="evidence" value="ECO:0007669"/>
    <property type="project" value="TreeGrafter"/>
</dbReference>
<evidence type="ECO:0000313" key="2">
    <source>
        <dbReference type="EMBL" id="MBA6152291.1"/>
    </source>
</evidence>
<dbReference type="Proteomes" id="UP000541857">
    <property type="component" value="Unassembled WGS sequence"/>
</dbReference>
<dbReference type="EMBL" id="JACGLT010000003">
    <property type="protein sequence ID" value="MBA6152291.1"/>
    <property type="molecule type" value="Genomic_DNA"/>
</dbReference>
<dbReference type="RefSeq" id="WP_182203675.1">
    <property type="nucleotide sequence ID" value="NZ_JACGLT010000003.1"/>
</dbReference>
<name>A0A7W2R2Y1_9FLAO</name>
<evidence type="ECO:0000313" key="3">
    <source>
        <dbReference type="Proteomes" id="UP000541857"/>
    </source>
</evidence>